<dbReference type="GO" id="GO:0005794">
    <property type="term" value="C:Golgi apparatus"/>
    <property type="evidence" value="ECO:0007669"/>
    <property type="project" value="TreeGrafter"/>
</dbReference>
<organism evidence="3 4">
    <name type="scientific">Halocaridina rubra</name>
    <name type="common">Hawaiian red shrimp</name>
    <dbReference type="NCBI Taxonomy" id="373956"/>
    <lineage>
        <taxon>Eukaryota</taxon>
        <taxon>Metazoa</taxon>
        <taxon>Ecdysozoa</taxon>
        <taxon>Arthropoda</taxon>
        <taxon>Crustacea</taxon>
        <taxon>Multicrustacea</taxon>
        <taxon>Malacostraca</taxon>
        <taxon>Eumalacostraca</taxon>
        <taxon>Eucarida</taxon>
        <taxon>Decapoda</taxon>
        <taxon>Pleocyemata</taxon>
        <taxon>Caridea</taxon>
        <taxon>Atyoidea</taxon>
        <taxon>Atyidae</taxon>
        <taxon>Halocaridina</taxon>
    </lineage>
</organism>
<dbReference type="InterPro" id="IPR006342">
    <property type="entry name" value="FkbM_mtfrase"/>
</dbReference>
<comment type="caution">
    <text evidence="3">The sequence shown here is derived from an EMBL/GenBank/DDBJ whole genome shotgun (WGS) entry which is preliminary data.</text>
</comment>
<dbReference type="Gene3D" id="3.40.50.150">
    <property type="entry name" value="Vaccinia Virus protein VP39"/>
    <property type="match status" value="1"/>
</dbReference>
<dbReference type="GO" id="GO:0005789">
    <property type="term" value="C:endoplasmic reticulum membrane"/>
    <property type="evidence" value="ECO:0007669"/>
    <property type="project" value="TreeGrafter"/>
</dbReference>
<dbReference type="Proteomes" id="UP001381693">
    <property type="component" value="Unassembled WGS sequence"/>
</dbReference>
<accession>A0AAN9A7Z0</accession>
<dbReference type="GO" id="GO:0016197">
    <property type="term" value="P:endosomal transport"/>
    <property type="evidence" value="ECO:0007669"/>
    <property type="project" value="TreeGrafter"/>
</dbReference>
<dbReference type="GO" id="GO:0006888">
    <property type="term" value="P:endoplasmic reticulum to Golgi vesicle-mediated transport"/>
    <property type="evidence" value="ECO:0007669"/>
    <property type="project" value="TreeGrafter"/>
</dbReference>
<dbReference type="InterPro" id="IPR053202">
    <property type="entry name" value="EGF_Rcpt_Signaling_Reg"/>
</dbReference>
<dbReference type="InterPro" id="IPR029063">
    <property type="entry name" value="SAM-dependent_MTases_sf"/>
</dbReference>
<sequence length="281" mass="31856">MVRSSILPYLVFVCLNLILFYALIAYPSSENLPKSPNPILLSETKPVYEAGRDQNDPELLSYIKSLLMPPSGKPYSLKNPKRKHFTAFEQSTFVGDLYGPAQREGFFLEVGAFDGEESSSTLYLERELGFKGLLIEPSPINWAKLVKKQRKSFLLNAALSPTTTAEELIFTGSGQQGHLVNAKSRQSYPVKAFPLYAILQALNITFIDVFNLDIEGFEFKVLNTIPWNEVKLGIMIVEHLNIPEPHEEVVKFMESTGYQKIHENHFDYIFADPNYLKKLKG</sequence>
<dbReference type="PANTHER" id="PTHR34009">
    <property type="entry name" value="PROTEIN STAR"/>
    <property type="match status" value="1"/>
</dbReference>
<dbReference type="EMBL" id="JAXCGZ010008614">
    <property type="protein sequence ID" value="KAK7077529.1"/>
    <property type="molecule type" value="Genomic_DNA"/>
</dbReference>
<protein>
    <recommendedName>
        <fullName evidence="2">Methyltransferase FkbM domain-containing protein</fullName>
    </recommendedName>
</protein>
<dbReference type="AlphaFoldDB" id="A0AAN9A7Z0"/>
<reference evidence="3 4" key="1">
    <citation type="submission" date="2023-11" db="EMBL/GenBank/DDBJ databases">
        <title>Halocaridina rubra genome assembly.</title>
        <authorList>
            <person name="Smith C."/>
        </authorList>
    </citation>
    <scope>NUCLEOTIDE SEQUENCE [LARGE SCALE GENOMIC DNA]</scope>
    <source>
        <strain evidence="3">EP-1</strain>
        <tissue evidence="3">Whole</tissue>
    </source>
</reference>
<keyword evidence="1" id="KW-0812">Transmembrane</keyword>
<feature type="transmembrane region" description="Helical" evidence="1">
    <location>
        <begin position="6"/>
        <end position="26"/>
    </location>
</feature>
<dbReference type="GO" id="GO:0005886">
    <property type="term" value="C:plasma membrane"/>
    <property type="evidence" value="ECO:0007669"/>
    <property type="project" value="TreeGrafter"/>
</dbReference>
<name>A0AAN9A7Z0_HALRR</name>
<keyword evidence="4" id="KW-1185">Reference proteome</keyword>
<dbReference type="Pfam" id="PF05050">
    <property type="entry name" value="Methyltransf_21"/>
    <property type="match status" value="1"/>
</dbReference>
<proteinExistence type="predicted"/>
<dbReference type="SUPFAM" id="SSF53335">
    <property type="entry name" value="S-adenosyl-L-methionine-dependent methyltransferases"/>
    <property type="match status" value="1"/>
</dbReference>
<evidence type="ECO:0000259" key="2">
    <source>
        <dbReference type="Pfam" id="PF05050"/>
    </source>
</evidence>
<dbReference type="PANTHER" id="PTHR34009:SF2">
    <property type="entry name" value="PROTEIN STAR"/>
    <property type="match status" value="1"/>
</dbReference>
<keyword evidence="1" id="KW-0472">Membrane</keyword>
<dbReference type="GO" id="GO:0031902">
    <property type="term" value="C:late endosome membrane"/>
    <property type="evidence" value="ECO:0007669"/>
    <property type="project" value="TreeGrafter"/>
</dbReference>
<feature type="domain" description="Methyltransferase FkbM" evidence="2">
    <location>
        <begin position="109"/>
        <end position="259"/>
    </location>
</feature>
<gene>
    <name evidence="3" type="ORF">SK128_012523</name>
</gene>
<evidence type="ECO:0000256" key="1">
    <source>
        <dbReference type="SAM" id="Phobius"/>
    </source>
</evidence>
<keyword evidence="1" id="KW-1133">Transmembrane helix</keyword>
<evidence type="ECO:0000313" key="3">
    <source>
        <dbReference type="EMBL" id="KAK7077529.1"/>
    </source>
</evidence>
<evidence type="ECO:0000313" key="4">
    <source>
        <dbReference type="Proteomes" id="UP001381693"/>
    </source>
</evidence>